<keyword evidence="1" id="KW-0472">Membrane</keyword>
<name>W5SBU1_9SPIR</name>
<keyword evidence="2" id="KW-0614">Plasmid</keyword>
<geneLocation type="plasmid" evidence="2">
    <name>unnamed</name>
</geneLocation>
<keyword evidence="1" id="KW-0812">Transmembrane</keyword>
<accession>W5SBU1</accession>
<dbReference type="HOGENOM" id="CLU_3040963_0_0_12"/>
<dbReference type="AlphaFoldDB" id="W5SBU1"/>
<proteinExistence type="predicted"/>
<protein>
    <submittedName>
        <fullName evidence="2">Uncharacterized protein</fullName>
    </submittedName>
</protein>
<dbReference type="EMBL" id="CP004160">
    <property type="protein sequence ID" value="AHH04178.1"/>
    <property type="molecule type" value="Genomic_DNA"/>
</dbReference>
<evidence type="ECO:0000313" key="2">
    <source>
        <dbReference type="EMBL" id="AHH04178.1"/>
    </source>
</evidence>
<reference evidence="2" key="1">
    <citation type="submission" date="2013-02" db="EMBL/GenBank/DDBJ databases">
        <title>Comparative genomics of Borrelia species.</title>
        <authorList>
            <person name="Schwan T.G."/>
            <person name="Raffel S.J."/>
            <person name="Porcella S.F."/>
        </authorList>
    </citation>
    <scope>NUCLEOTIDE SEQUENCE</scope>
    <source>
        <strain evidence="2">YOR</strain>
        <plasmid evidence="2">unnamed</plasmid>
    </source>
</reference>
<feature type="transmembrane region" description="Helical" evidence="1">
    <location>
        <begin position="20"/>
        <end position="42"/>
    </location>
</feature>
<evidence type="ECO:0000256" key="1">
    <source>
        <dbReference type="SAM" id="Phobius"/>
    </source>
</evidence>
<organism evidence="2">
    <name type="scientific">Borrelia nietonii YOR</name>
    <dbReference type="NCBI Taxonomy" id="1293576"/>
    <lineage>
        <taxon>Bacteria</taxon>
        <taxon>Pseudomonadati</taxon>
        <taxon>Spirochaetota</taxon>
        <taxon>Spirochaetia</taxon>
        <taxon>Spirochaetales</taxon>
        <taxon>Borreliaceae</taxon>
        <taxon>Borrelia</taxon>
        <taxon>Borrelia nietonii</taxon>
    </lineage>
</organism>
<sequence>MVKIFLVYLFYPILYKYLKIYPTYILFLILVAISFAMIYIILQNLIPFSLLTRG</sequence>
<keyword evidence="1" id="KW-1133">Transmembrane helix</keyword>
<gene>
    <name evidence="2" type="ORF">BHY_1227</name>
</gene>